<gene>
    <name evidence="6" type="primary">rplJ</name>
    <name evidence="7" type="ORF">SAMN02745213_02041</name>
</gene>
<keyword evidence="4 6" id="KW-0687">Ribonucleoprotein</keyword>
<evidence type="ECO:0000313" key="7">
    <source>
        <dbReference type="EMBL" id="SKA68492.1"/>
    </source>
</evidence>
<evidence type="ECO:0000256" key="4">
    <source>
        <dbReference type="ARBA" id="ARBA00023274"/>
    </source>
</evidence>
<evidence type="ECO:0000256" key="2">
    <source>
        <dbReference type="ARBA" id="ARBA00008889"/>
    </source>
</evidence>
<dbReference type="Proteomes" id="UP000242432">
    <property type="component" value="Unassembled WGS sequence"/>
</dbReference>
<dbReference type="GO" id="GO:0005840">
    <property type="term" value="C:ribosome"/>
    <property type="evidence" value="ECO:0007669"/>
    <property type="project" value="UniProtKB-KW"/>
</dbReference>
<dbReference type="AlphaFoldDB" id="A0A1T4VU28"/>
<dbReference type="Pfam" id="PF00466">
    <property type="entry name" value="Ribosomal_L10"/>
    <property type="match status" value="1"/>
</dbReference>
<dbReference type="CDD" id="cd05797">
    <property type="entry name" value="Ribosomal_L10"/>
    <property type="match status" value="1"/>
</dbReference>
<organism evidence="7 8">
    <name type="scientific">Succinivibrio dextrinosolvens DSM 3072</name>
    <dbReference type="NCBI Taxonomy" id="1123324"/>
    <lineage>
        <taxon>Bacteria</taxon>
        <taxon>Pseudomonadati</taxon>
        <taxon>Pseudomonadota</taxon>
        <taxon>Gammaproteobacteria</taxon>
        <taxon>Aeromonadales</taxon>
        <taxon>Succinivibrionaceae</taxon>
        <taxon>Succinivibrio</taxon>
    </lineage>
</organism>
<comment type="function">
    <text evidence="1 6">Forms part of the ribosomal stalk, playing a central role in the interaction of the ribosome with GTP-bound translation factors.</text>
</comment>
<dbReference type="RefSeq" id="WP_078929377.1">
    <property type="nucleotide sequence ID" value="NZ_FUXX01000047.1"/>
</dbReference>
<evidence type="ECO:0000256" key="1">
    <source>
        <dbReference type="ARBA" id="ARBA00002633"/>
    </source>
</evidence>
<dbReference type="InterPro" id="IPR047865">
    <property type="entry name" value="Ribosomal_uL10_bac_type"/>
</dbReference>
<dbReference type="SUPFAM" id="SSF160369">
    <property type="entry name" value="Ribosomal protein L10-like"/>
    <property type="match status" value="1"/>
</dbReference>
<evidence type="ECO:0000313" key="8">
    <source>
        <dbReference type="Proteomes" id="UP000242432"/>
    </source>
</evidence>
<accession>A0A1T4VU28</accession>
<name>A0A1T4VU28_9GAMM</name>
<reference evidence="8" key="1">
    <citation type="submission" date="2017-02" db="EMBL/GenBank/DDBJ databases">
        <authorList>
            <person name="Varghese N."/>
            <person name="Submissions S."/>
        </authorList>
    </citation>
    <scope>NUCLEOTIDE SEQUENCE [LARGE SCALE GENOMIC DNA]</scope>
    <source>
        <strain evidence="8">DSM 3072</strain>
    </source>
</reference>
<dbReference type="InterPro" id="IPR001790">
    <property type="entry name" value="Ribosomal_uL10"/>
</dbReference>
<keyword evidence="8" id="KW-1185">Reference proteome</keyword>
<protein>
    <recommendedName>
        <fullName evidence="5 6">Large ribosomal subunit protein uL10</fullName>
    </recommendedName>
</protein>
<evidence type="ECO:0000256" key="5">
    <source>
        <dbReference type="ARBA" id="ARBA00035202"/>
    </source>
</evidence>
<dbReference type="GO" id="GO:1990904">
    <property type="term" value="C:ribonucleoprotein complex"/>
    <property type="evidence" value="ECO:0007669"/>
    <property type="project" value="UniProtKB-KW"/>
</dbReference>
<dbReference type="Gene3D" id="6.10.250.2350">
    <property type="match status" value="1"/>
</dbReference>
<dbReference type="PANTHER" id="PTHR11560">
    <property type="entry name" value="39S RIBOSOMAL PROTEIN L10, MITOCHONDRIAL"/>
    <property type="match status" value="1"/>
</dbReference>
<dbReference type="NCBIfam" id="NF000955">
    <property type="entry name" value="PRK00099.1-1"/>
    <property type="match status" value="1"/>
</dbReference>
<sequence length="169" mass="17900">MALNIEDKKAIVAEVAEVAKKAVSAVTADSCGIPVASLTQLRKEARANNVYLHVVRNTLLTRSLEGTEFECIKDSCKGPTIIGLSLEHPGAAARIFKNFAKTCNTFKVKALAFEGKAYSSEDIDVLATLPTYDEAIAQLMATMKEAAAGKLVRTLAALGEKLGSEAGAQ</sequence>
<dbReference type="Gene3D" id="3.30.70.1730">
    <property type="match status" value="1"/>
</dbReference>
<dbReference type="EMBL" id="FUXX01000047">
    <property type="protein sequence ID" value="SKA68492.1"/>
    <property type="molecule type" value="Genomic_DNA"/>
</dbReference>
<keyword evidence="6" id="KW-0699">rRNA-binding</keyword>
<dbReference type="GO" id="GO:0006412">
    <property type="term" value="P:translation"/>
    <property type="evidence" value="ECO:0007669"/>
    <property type="project" value="UniProtKB-UniRule"/>
</dbReference>
<keyword evidence="6" id="KW-0694">RNA-binding</keyword>
<dbReference type="GO" id="GO:0070180">
    <property type="term" value="F:large ribosomal subunit rRNA binding"/>
    <property type="evidence" value="ECO:0007669"/>
    <property type="project" value="UniProtKB-UniRule"/>
</dbReference>
<dbReference type="InterPro" id="IPR022973">
    <property type="entry name" value="Ribosomal_uL10_bac"/>
</dbReference>
<proteinExistence type="inferred from homology"/>
<dbReference type="HAMAP" id="MF_00362">
    <property type="entry name" value="Ribosomal_uL10"/>
    <property type="match status" value="1"/>
</dbReference>
<evidence type="ECO:0000256" key="3">
    <source>
        <dbReference type="ARBA" id="ARBA00022980"/>
    </source>
</evidence>
<comment type="subunit">
    <text evidence="6">Part of the ribosomal stalk of the 50S ribosomal subunit. The N-terminus interacts with L11 and the large rRNA to form the base of the stalk. The C-terminus forms an elongated spine to which L12 dimers bind in a sequential fashion forming a multimeric L10(L12)X complex.</text>
</comment>
<keyword evidence="3 6" id="KW-0689">Ribosomal protein</keyword>
<dbReference type="InterPro" id="IPR043141">
    <property type="entry name" value="Ribosomal_uL10-like_sf"/>
</dbReference>
<comment type="similarity">
    <text evidence="2 6">Belongs to the universal ribosomal protein uL10 family.</text>
</comment>
<dbReference type="STRING" id="83771.SAMN02910357_02265"/>
<evidence type="ECO:0000256" key="6">
    <source>
        <dbReference type="HAMAP-Rule" id="MF_00362"/>
    </source>
</evidence>